<dbReference type="PANTHER" id="PTHR43027">
    <property type="entry name" value="DOXORUBICIN RESISTANCE ABC TRANSPORTER PERMEASE PROTEIN DRRC-RELATED"/>
    <property type="match status" value="1"/>
</dbReference>
<reference evidence="7" key="1">
    <citation type="submission" date="2023-12" db="EMBL/GenBank/DDBJ databases">
        <title>Fervidustalea candida gen. nov., sp. nov., a novel member of the family Paenibacillaceae isolated from a geothermal area.</title>
        <authorList>
            <person name="Li W.-J."/>
            <person name="Jiao J.-Y."/>
            <person name="Chen Y."/>
        </authorList>
    </citation>
    <scope>NUCLEOTIDE SEQUENCE</scope>
    <source>
        <strain evidence="7">SYSU GA230002</strain>
    </source>
</reference>
<evidence type="ECO:0000256" key="3">
    <source>
        <dbReference type="ARBA" id="ARBA00022989"/>
    </source>
</evidence>
<dbReference type="InterPro" id="IPR052902">
    <property type="entry name" value="ABC-2_transporter"/>
</dbReference>
<keyword evidence="8" id="KW-1185">Reference proteome</keyword>
<dbReference type="EMBL" id="JAYJLD010000005">
    <property type="protein sequence ID" value="MEB3100996.1"/>
    <property type="molecule type" value="Genomic_DNA"/>
</dbReference>
<feature type="transmembrane region" description="Helical" evidence="5">
    <location>
        <begin position="263"/>
        <end position="287"/>
    </location>
</feature>
<feature type="transmembrane region" description="Helical" evidence="5">
    <location>
        <begin position="353"/>
        <end position="371"/>
    </location>
</feature>
<comment type="subcellular location">
    <subcellularLocation>
        <location evidence="1">Membrane</location>
        <topology evidence="1">Multi-pass membrane protein</topology>
    </subcellularLocation>
</comment>
<keyword evidence="3 5" id="KW-1133">Transmembrane helix</keyword>
<protein>
    <submittedName>
        <fullName evidence="7">ABC transporter permease</fullName>
    </submittedName>
</protein>
<evidence type="ECO:0000256" key="2">
    <source>
        <dbReference type="ARBA" id="ARBA00022692"/>
    </source>
</evidence>
<dbReference type="PANTHER" id="PTHR43027:SF2">
    <property type="entry name" value="TRANSPORT PERMEASE PROTEIN"/>
    <property type="match status" value="1"/>
</dbReference>
<gene>
    <name evidence="7" type="ORF">VF724_04900</name>
</gene>
<feature type="transmembrane region" description="Helical" evidence="5">
    <location>
        <begin position="230"/>
        <end position="257"/>
    </location>
</feature>
<dbReference type="RefSeq" id="WP_371753112.1">
    <property type="nucleotide sequence ID" value="NZ_JAYJLD010000005.1"/>
</dbReference>
<keyword evidence="4 5" id="KW-0472">Membrane</keyword>
<dbReference type="InterPro" id="IPR013525">
    <property type="entry name" value="ABC2_TM"/>
</dbReference>
<dbReference type="Pfam" id="PF12698">
    <property type="entry name" value="ABC2_membrane_3"/>
    <property type="match status" value="1"/>
</dbReference>
<evidence type="ECO:0000313" key="8">
    <source>
        <dbReference type="Proteomes" id="UP001310386"/>
    </source>
</evidence>
<name>A0ABU5ZH52_9BACL</name>
<accession>A0ABU5ZH52</accession>
<sequence>MKAYLQLTAAQLRIFARNRQVMFWTLFFPIFFMVMLGSFLGNDAGMSLSGSIIDEDGSQASKQLVKAFTGLDNVKITETSDKQSALKSLNQGDSDLVIVIPKGYGERLPVTTAGGQSAKAEAANAQTSAAQIITYYDQTNKLKSSFALLAVNQIVDGVSKQWVHYQPAVTVEEKGVQSLNLKYIDFLVPGIVAMMIMSNNLNGVAGQIASWRERGILRRMQSTTLNASTFIAAQITARLLMNGLQAFIVLLVGNLIFGTQVNGSWLLLLFFVVLGTLAFMSIGFIIAGLAKNPESAGPIAGFISFPLLFLGGIFFPINNMPAFLQPIVKALPISHLTTALRQVMNVGAGWTELWNQAALLGGWMVVAFIIASRTFKWE</sequence>
<feature type="transmembrane region" description="Helical" evidence="5">
    <location>
        <begin position="299"/>
        <end position="317"/>
    </location>
</feature>
<evidence type="ECO:0000313" key="7">
    <source>
        <dbReference type="EMBL" id="MEB3100996.1"/>
    </source>
</evidence>
<feature type="transmembrane region" description="Helical" evidence="5">
    <location>
        <begin position="186"/>
        <end position="209"/>
    </location>
</feature>
<evidence type="ECO:0000259" key="6">
    <source>
        <dbReference type="PROSITE" id="PS51012"/>
    </source>
</evidence>
<dbReference type="InterPro" id="IPR047817">
    <property type="entry name" value="ABC2_TM_bact-type"/>
</dbReference>
<feature type="transmembrane region" description="Helical" evidence="5">
    <location>
        <begin position="21"/>
        <end position="41"/>
    </location>
</feature>
<proteinExistence type="predicted"/>
<organism evidence="7 8">
    <name type="scientific">Ferviditalea candida</name>
    <dbReference type="NCBI Taxonomy" id="3108399"/>
    <lineage>
        <taxon>Bacteria</taxon>
        <taxon>Bacillati</taxon>
        <taxon>Bacillota</taxon>
        <taxon>Bacilli</taxon>
        <taxon>Bacillales</taxon>
        <taxon>Paenibacillaceae</taxon>
        <taxon>Ferviditalea</taxon>
    </lineage>
</organism>
<keyword evidence="2 5" id="KW-0812">Transmembrane</keyword>
<evidence type="ECO:0000256" key="1">
    <source>
        <dbReference type="ARBA" id="ARBA00004141"/>
    </source>
</evidence>
<evidence type="ECO:0000256" key="4">
    <source>
        <dbReference type="ARBA" id="ARBA00023136"/>
    </source>
</evidence>
<dbReference type="Proteomes" id="UP001310386">
    <property type="component" value="Unassembled WGS sequence"/>
</dbReference>
<dbReference type="Gene3D" id="3.40.1710.10">
    <property type="entry name" value="abc type-2 transporter like domain"/>
    <property type="match status" value="1"/>
</dbReference>
<evidence type="ECO:0000256" key="5">
    <source>
        <dbReference type="SAM" id="Phobius"/>
    </source>
</evidence>
<feature type="domain" description="ABC transmembrane type-2" evidence="6">
    <location>
        <begin position="148"/>
        <end position="378"/>
    </location>
</feature>
<dbReference type="PROSITE" id="PS51012">
    <property type="entry name" value="ABC_TM2"/>
    <property type="match status" value="1"/>
</dbReference>
<comment type="caution">
    <text evidence="7">The sequence shown here is derived from an EMBL/GenBank/DDBJ whole genome shotgun (WGS) entry which is preliminary data.</text>
</comment>